<dbReference type="OrthoDB" id="5241618at2"/>
<sequence>MTEVRALARVNHFTTNVAFPLARFLSGTARDAADDFTTRLLGRDFEERLRRVAVPLASASSGVDPFGLDPAWAKYAVGLAAFFHRFYFRTTVTGIERVPSGRVLLVANHSGQLPFDGMLIGASMFLDAEPPRIMRSMIEKWTQTLPFVSTCFSRVGQVVGVPENAKRLLDMGAAILVFPEGSRGISKPFSQRYQLREFGLGFMRLALETDTPIVPVSVIGAEEQYISFGNMERVAKALGMPSFPLLPQFLLPGGQLPLPTKYRIHFGEPMHFRGDPDDDDAVAAEKVESVRARIQSMLNRGLKERKSVFW</sequence>
<dbReference type="EMBL" id="CP012159">
    <property type="protein sequence ID" value="AKT41039.1"/>
    <property type="molecule type" value="Genomic_DNA"/>
</dbReference>
<dbReference type="PATRIC" id="fig|52.7.peg.5746"/>
<dbReference type="AlphaFoldDB" id="A0A0K1EJK3"/>
<dbReference type="RefSeq" id="WP_050432876.1">
    <property type="nucleotide sequence ID" value="NZ_CP012159.1"/>
</dbReference>
<dbReference type="KEGG" id="ccro:CMC5_051970"/>
<keyword evidence="2" id="KW-0012">Acyltransferase</keyword>
<dbReference type="CDD" id="cd07987">
    <property type="entry name" value="LPLAT_MGAT-like"/>
    <property type="match status" value="1"/>
</dbReference>
<keyword evidence="3" id="KW-1185">Reference proteome</keyword>
<evidence type="ECO:0000313" key="2">
    <source>
        <dbReference type="EMBL" id="AKT41039.1"/>
    </source>
</evidence>
<organism evidence="2 3">
    <name type="scientific">Chondromyces crocatus</name>
    <dbReference type="NCBI Taxonomy" id="52"/>
    <lineage>
        <taxon>Bacteria</taxon>
        <taxon>Pseudomonadati</taxon>
        <taxon>Myxococcota</taxon>
        <taxon>Polyangia</taxon>
        <taxon>Polyangiales</taxon>
        <taxon>Polyangiaceae</taxon>
        <taxon>Chondromyces</taxon>
    </lineage>
</organism>
<dbReference type="GO" id="GO:0016020">
    <property type="term" value="C:membrane"/>
    <property type="evidence" value="ECO:0007669"/>
    <property type="project" value="TreeGrafter"/>
</dbReference>
<dbReference type="PANTHER" id="PTHR22753">
    <property type="entry name" value="TRANSMEMBRANE PROTEIN 68"/>
    <property type="match status" value="1"/>
</dbReference>
<dbReference type="STRING" id="52.CMC5_051970"/>
<dbReference type="SUPFAM" id="SSF69593">
    <property type="entry name" value="Glycerol-3-phosphate (1)-acyltransferase"/>
    <property type="match status" value="1"/>
</dbReference>
<dbReference type="Proteomes" id="UP000067626">
    <property type="component" value="Chromosome"/>
</dbReference>
<name>A0A0K1EJK3_CHOCO</name>
<proteinExistence type="predicted"/>
<evidence type="ECO:0000259" key="1">
    <source>
        <dbReference type="SMART" id="SM00563"/>
    </source>
</evidence>
<dbReference type="Pfam" id="PF01553">
    <property type="entry name" value="Acyltransferase"/>
    <property type="match status" value="1"/>
</dbReference>
<dbReference type="InterPro" id="IPR002123">
    <property type="entry name" value="Plipid/glycerol_acylTrfase"/>
</dbReference>
<dbReference type="SMART" id="SM00563">
    <property type="entry name" value="PlsC"/>
    <property type="match status" value="1"/>
</dbReference>
<dbReference type="GO" id="GO:0016746">
    <property type="term" value="F:acyltransferase activity"/>
    <property type="evidence" value="ECO:0007669"/>
    <property type="project" value="UniProtKB-KW"/>
</dbReference>
<protein>
    <submittedName>
        <fullName evidence="2">Acyltransferase</fullName>
    </submittedName>
</protein>
<accession>A0A0K1EJK3</accession>
<feature type="domain" description="Phospholipid/glycerol acyltransferase" evidence="1">
    <location>
        <begin position="103"/>
        <end position="221"/>
    </location>
</feature>
<dbReference type="PANTHER" id="PTHR22753:SF14">
    <property type="entry name" value="MONOACYLGLYCEROL_DIACYLGLYCEROL O-ACYLTRANSFERASE"/>
    <property type="match status" value="1"/>
</dbReference>
<reference evidence="2 3" key="1">
    <citation type="submission" date="2015-07" db="EMBL/GenBank/DDBJ databases">
        <title>Genome analysis of myxobacterium Chondromyces crocatus Cm c5 reveals a high potential for natural compound synthesis and the genetic basis for the loss of fruiting body formation.</title>
        <authorList>
            <person name="Zaburannyi N."/>
            <person name="Bunk B."/>
            <person name="Maier J."/>
            <person name="Overmann J."/>
            <person name="Mueller R."/>
        </authorList>
    </citation>
    <scope>NUCLEOTIDE SEQUENCE [LARGE SCALE GENOMIC DNA]</scope>
    <source>
        <strain evidence="2 3">Cm c5</strain>
    </source>
</reference>
<keyword evidence="2" id="KW-0808">Transferase</keyword>
<gene>
    <name evidence="2" type="ORF">CMC5_051970</name>
</gene>
<evidence type="ECO:0000313" key="3">
    <source>
        <dbReference type="Proteomes" id="UP000067626"/>
    </source>
</evidence>